<dbReference type="AlphaFoldDB" id="A0A448L2B1"/>
<dbReference type="EMBL" id="LR134384">
    <property type="protein sequence ID" value="VEH14072.1"/>
    <property type="molecule type" value="Genomic_DNA"/>
</dbReference>
<protein>
    <submittedName>
        <fullName evidence="2">Uncharacterized protein</fullName>
    </submittedName>
</protein>
<reference evidence="2 3" key="1">
    <citation type="submission" date="2018-12" db="EMBL/GenBank/DDBJ databases">
        <authorList>
            <consortium name="Pathogen Informatics"/>
        </authorList>
    </citation>
    <scope>NUCLEOTIDE SEQUENCE [LARGE SCALE GENOMIC DNA]</scope>
    <source>
        <strain evidence="2 3">NCTC13071</strain>
    </source>
</reference>
<evidence type="ECO:0000313" key="3">
    <source>
        <dbReference type="Proteomes" id="UP000274578"/>
    </source>
</evidence>
<sequence>MRAAHKEGNMEQTFKISDEQWERLNDATFRIVLERSDKLVASSLEQLRKSTDRAYTLFGFLLTVFSGITAYLIRCVDITVLLPCVVLWLGCGIATALMFSKAIWVHPFIHQGNQPRYLITKELIDAYKSNGAYQHTLLVSAIEENQYCYDYNSNILEKRAKVIKCVMKVIKATFLMVAVITILVKLAEYLNCPWVTIILCNSVH</sequence>
<feature type="transmembrane region" description="Helical" evidence="1">
    <location>
        <begin position="54"/>
        <end position="74"/>
    </location>
</feature>
<keyword evidence="1" id="KW-0812">Transmembrane</keyword>
<keyword evidence="1" id="KW-0472">Membrane</keyword>
<evidence type="ECO:0000313" key="2">
    <source>
        <dbReference type="EMBL" id="VEH14072.1"/>
    </source>
</evidence>
<proteinExistence type="predicted"/>
<organism evidence="2 3">
    <name type="scientific">Segatella oris</name>
    <dbReference type="NCBI Taxonomy" id="28135"/>
    <lineage>
        <taxon>Bacteria</taxon>
        <taxon>Pseudomonadati</taxon>
        <taxon>Bacteroidota</taxon>
        <taxon>Bacteroidia</taxon>
        <taxon>Bacteroidales</taxon>
        <taxon>Prevotellaceae</taxon>
        <taxon>Segatella</taxon>
    </lineage>
</organism>
<dbReference type="KEGG" id="poc:NCTC13071_00037"/>
<evidence type="ECO:0000256" key="1">
    <source>
        <dbReference type="SAM" id="Phobius"/>
    </source>
</evidence>
<feature type="transmembrane region" description="Helical" evidence="1">
    <location>
        <begin position="80"/>
        <end position="99"/>
    </location>
</feature>
<dbReference type="Proteomes" id="UP000274578">
    <property type="component" value="Chromosome 1"/>
</dbReference>
<name>A0A448L2B1_9BACT</name>
<keyword evidence="1" id="KW-1133">Transmembrane helix</keyword>
<accession>A0A448L2B1</accession>
<gene>
    <name evidence="2" type="ORF">NCTC13071_00037</name>
</gene>
<feature type="transmembrane region" description="Helical" evidence="1">
    <location>
        <begin position="169"/>
        <end position="187"/>
    </location>
</feature>